<dbReference type="InterPro" id="IPR050807">
    <property type="entry name" value="TransReg_Diox_bact_type"/>
</dbReference>
<protein>
    <submittedName>
        <fullName evidence="2">Helix-turn-helix</fullName>
    </submittedName>
</protein>
<organism evidence="2 3">
    <name type="scientific">Halanaerobium congolense</name>
    <dbReference type="NCBI Taxonomy" id="54121"/>
    <lineage>
        <taxon>Bacteria</taxon>
        <taxon>Bacillati</taxon>
        <taxon>Bacillota</taxon>
        <taxon>Clostridia</taxon>
        <taxon>Halanaerobiales</taxon>
        <taxon>Halanaerobiaceae</taxon>
        <taxon>Halanaerobium</taxon>
    </lineage>
</organism>
<dbReference type="SMART" id="SM00530">
    <property type="entry name" value="HTH_XRE"/>
    <property type="match status" value="1"/>
</dbReference>
<dbReference type="Proteomes" id="UP000324896">
    <property type="component" value="Unassembled WGS sequence"/>
</dbReference>
<dbReference type="SUPFAM" id="SSF47413">
    <property type="entry name" value="lambda repressor-like DNA-binding domains"/>
    <property type="match status" value="1"/>
</dbReference>
<dbReference type="AlphaFoldDB" id="A0A1G6PQY1"/>
<reference evidence="2 3" key="1">
    <citation type="submission" date="2016-10" db="EMBL/GenBank/DDBJ databases">
        <authorList>
            <person name="Varghese N."/>
            <person name="Submissions S."/>
        </authorList>
    </citation>
    <scope>NUCLEOTIDE SEQUENCE [LARGE SCALE GENOMIC DNA]</scope>
    <source>
        <strain evidence="2 3">WG10</strain>
    </source>
</reference>
<dbReference type="PROSITE" id="PS50943">
    <property type="entry name" value="HTH_CROC1"/>
    <property type="match status" value="1"/>
</dbReference>
<dbReference type="PANTHER" id="PTHR46797:SF1">
    <property type="entry name" value="METHYLPHOSPHONATE SYNTHASE"/>
    <property type="match status" value="1"/>
</dbReference>
<dbReference type="GO" id="GO:0003677">
    <property type="term" value="F:DNA binding"/>
    <property type="evidence" value="ECO:0007669"/>
    <property type="project" value="UniProtKB-KW"/>
</dbReference>
<accession>A0A1G6PQY1</accession>
<dbReference type="RefSeq" id="WP_073159293.1">
    <property type="nucleotide sequence ID" value="NZ_FMYT01000015.1"/>
</dbReference>
<dbReference type="GO" id="GO:0003700">
    <property type="term" value="F:DNA-binding transcription factor activity"/>
    <property type="evidence" value="ECO:0007669"/>
    <property type="project" value="TreeGrafter"/>
</dbReference>
<dbReference type="STRING" id="54121.SAMN04515653_10546"/>
<dbReference type="Pfam" id="PF01381">
    <property type="entry name" value="HTH_3"/>
    <property type="match status" value="1"/>
</dbReference>
<dbReference type="EMBL" id="FMYT01000015">
    <property type="protein sequence ID" value="SDC81896.1"/>
    <property type="molecule type" value="Genomic_DNA"/>
</dbReference>
<dbReference type="CDD" id="cd00093">
    <property type="entry name" value="HTH_XRE"/>
    <property type="match status" value="1"/>
</dbReference>
<dbReference type="Gene3D" id="1.10.260.40">
    <property type="entry name" value="lambda repressor-like DNA-binding domains"/>
    <property type="match status" value="1"/>
</dbReference>
<dbReference type="OrthoDB" id="428540at2"/>
<evidence type="ECO:0000313" key="2">
    <source>
        <dbReference type="EMBL" id="SDC81896.1"/>
    </source>
</evidence>
<dbReference type="InterPro" id="IPR010982">
    <property type="entry name" value="Lambda_DNA-bd_dom_sf"/>
</dbReference>
<dbReference type="InterPro" id="IPR001387">
    <property type="entry name" value="Cro/C1-type_HTH"/>
</dbReference>
<gene>
    <name evidence="2" type="ORF">SAMN04488597_11510</name>
</gene>
<dbReference type="PANTHER" id="PTHR46797">
    <property type="entry name" value="HTH-TYPE TRANSCRIPTIONAL REGULATOR"/>
    <property type="match status" value="1"/>
</dbReference>
<dbReference type="GO" id="GO:0005829">
    <property type="term" value="C:cytosol"/>
    <property type="evidence" value="ECO:0007669"/>
    <property type="project" value="TreeGrafter"/>
</dbReference>
<evidence type="ECO:0000256" key="1">
    <source>
        <dbReference type="ARBA" id="ARBA00023125"/>
    </source>
</evidence>
<name>A0A1G6PQY1_9FIRM</name>
<keyword evidence="1" id="KW-0238">DNA-binding</keyword>
<evidence type="ECO:0000313" key="3">
    <source>
        <dbReference type="Proteomes" id="UP000324896"/>
    </source>
</evidence>
<proteinExistence type="predicted"/>
<sequence>MKNWDEFDQIVKSSMSEEEYERHILISKISADLIRLRLEQNMTQTDLAEKSGLKQSAIARLESEEVLPKLSTLLKLAKALDANINLNPNQESIIKIESNKMINNKAG</sequence>